<dbReference type="PANTHER" id="PTHR42648">
    <property type="entry name" value="TRANSPOSASE, PUTATIVE-RELATED"/>
    <property type="match status" value="1"/>
</dbReference>
<dbReference type="SUPFAM" id="SSF53098">
    <property type="entry name" value="Ribonuclease H-like"/>
    <property type="match status" value="1"/>
</dbReference>
<accession>A0ABQ5DCZ8</accession>
<keyword evidence="6" id="KW-0547">Nucleotide-binding</keyword>
<keyword evidence="11" id="KW-0229">DNA integration</keyword>
<dbReference type="PROSITE" id="PS50158">
    <property type="entry name" value="ZF_CCHC"/>
    <property type="match status" value="1"/>
</dbReference>
<feature type="compositionally biased region" description="Basic and acidic residues" evidence="19">
    <location>
        <begin position="2481"/>
        <end position="2515"/>
    </location>
</feature>
<evidence type="ECO:0000256" key="5">
    <source>
        <dbReference type="ARBA" id="ARBA00022723"/>
    </source>
</evidence>
<evidence type="ECO:0000256" key="1">
    <source>
        <dbReference type="ARBA" id="ARBA00002180"/>
    </source>
</evidence>
<proteinExistence type="predicted"/>
<evidence type="ECO:0000313" key="23">
    <source>
        <dbReference type="Proteomes" id="UP001151760"/>
    </source>
</evidence>
<keyword evidence="17" id="KW-0862">Zinc</keyword>
<name>A0ABQ5DCZ8_9ASTR</name>
<dbReference type="InterPro" id="IPR039537">
    <property type="entry name" value="Retrotran_Ty1/copia-like"/>
</dbReference>
<evidence type="ECO:0000313" key="22">
    <source>
        <dbReference type="EMBL" id="GJT37140.1"/>
    </source>
</evidence>
<dbReference type="Pfam" id="PF07727">
    <property type="entry name" value="RVT_2"/>
    <property type="match status" value="1"/>
</dbReference>
<dbReference type="Pfam" id="PF00098">
    <property type="entry name" value="zf-CCHC"/>
    <property type="match status" value="1"/>
</dbReference>
<keyword evidence="17" id="KW-0863">Zinc-finger</keyword>
<keyword evidence="2" id="KW-1188">Viral release from host cell</keyword>
<dbReference type="InterPro" id="IPR054722">
    <property type="entry name" value="PolX-like_BBD"/>
</dbReference>
<feature type="compositionally biased region" description="Polar residues" evidence="19">
    <location>
        <begin position="2036"/>
        <end position="2051"/>
    </location>
</feature>
<feature type="compositionally biased region" description="Polar residues" evidence="19">
    <location>
        <begin position="2353"/>
        <end position="2367"/>
    </location>
</feature>
<feature type="region of interest" description="Disordered" evidence="19">
    <location>
        <begin position="2036"/>
        <end position="2094"/>
    </location>
</feature>
<evidence type="ECO:0000256" key="3">
    <source>
        <dbReference type="ARBA" id="ARBA00022670"/>
    </source>
</evidence>
<dbReference type="Proteomes" id="UP001151760">
    <property type="component" value="Unassembled WGS sequence"/>
</dbReference>
<dbReference type="InterPro" id="IPR012337">
    <property type="entry name" value="RNaseH-like_sf"/>
</dbReference>
<evidence type="ECO:0000256" key="10">
    <source>
        <dbReference type="ARBA" id="ARBA00022842"/>
    </source>
</evidence>
<evidence type="ECO:0000256" key="13">
    <source>
        <dbReference type="ARBA" id="ARBA00022932"/>
    </source>
</evidence>
<keyword evidence="23" id="KW-1185">Reference proteome</keyword>
<evidence type="ECO:0000259" key="20">
    <source>
        <dbReference type="PROSITE" id="PS50158"/>
    </source>
</evidence>
<dbReference type="InterPro" id="IPR013103">
    <property type="entry name" value="RVT_2"/>
</dbReference>
<keyword evidence="10" id="KW-0460">Magnesium</keyword>
<keyword evidence="3" id="KW-0645">Protease</keyword>
<keyword evidence="4" id="KW-0540">Nuclease</keyword>
<dbReference type="InterPro" id="IPR025724">
    <property type="entry name" value="GAG-pre-integrase_dom"/>
</dbReference>
<feature type="region of interest" description="Disordered" evidence="19">
    <location>
        <begin position="2477"/>
        <end position="2515"/>
    </location>
</feature>
<feature type="compositionally biased region" description="Basic and acidic residues" evidence="19">
    <location>
        <begin position="2336"/>
        <end position="2351"/>
    </location>
</feature>
<feature type="domain" description="CCHC-type" evidence="20">
    <location>
        <begin position="21"/>
        <end position="37"/>
    </location>
</feature>
<evidence type="ECO:0000259" key="21">
    <source>
        <dbReference type="PROSITE" id="PS50994"/>
    </source>
</evidence>
<gene>
    <name evidence="22" type="ORF">Tco_0937005</name>
</gene>
<dbReference type="InterPro" id="IPR036397">
    <property type="entry name" value="RNaseH_sf"/>
</dbReference>
<keyword evidence="7" id="KW-0255">Endonuclease</keyword>
<keyword evidence="12" id="KW-0695">RNA-directed DNA polymerase</keyword>
<dbReference type="Pfam" id="PF00665">
    <property type="entry name" value="rve"/>
    <property type="match status" value="1"/>
</dbReference>
<protein>
    <submittedName>
        <fullName evidence="22">Retrovirus-related pol polyprotein from transposon TNT 1-94</fullName>
    </submittedName>
</protein>
<dbReference type="PANTHER" id="PTHR42648:SF11">
    <property type="entry name" value="TRANSPOSON TY4-P GAG-POL POLYPROTEIN"/>
    <property type="match status" value="1"/>
</dbReference>
<evidence type="ECO:0000256" key="8">
    <source>
        <dbReference type="ARBA" id="ARBA00022801"/>
    </source>
</evidence>
<feature type="coiled-coil region" evidence="18">
    <location>
        <begin position="577"/>
        <end position="645"/>
    </location>
</feature>
<keyword evidence="13" id="KW-0808">Transferase</keyword>
<feature type="compositionally biased region" description="Basic residues" evidence="19">
    <location>
        <begin position="877"/>
        <end position="892"/>
    </location>
</feature>
<evidence type="ECO:0000256" key="16">
    <source>
        <dbReference type="ARBA" id="ARBA00023268"/>
    </source>
</evidence>
<evidence type="ECO:0000256" key="12">
    <source>
        <dbReference type="ARBA" id="ARBA00022918"/>
    </source>
</evidence>
<dbReference type="Pfam" id="PF25597">
    <property type="entry name" value="SH3_retrovirus"/>
    <property type="match status" value="1"/>
</dbReference>
<evidence type="ECO:0000256" key="6">
    <source>
        <dbReference type="ARBA" id="ARBA00022741"/>
    </source>
</evidence>
<evidence type="ECO:0000256" key="15">
    <source>
        <dbReference type="ARBA" id="ARBA00023172"/>
    </source>
</evidence>
<comment type="function">
    <text evidence="1">The aspartyl protease (PR) mediates the proteolytic cleavages of the Gag and Gag-Pol polyproteins after assembly of the VLP.</text>
</comment>
<dbReference type="InterPro" id="IPR001878">
    <property type="entry name" value="Znf_CCHC"/>
</dbReference>
<feature type="region of interest" description="Disordered" evidence="19">
    <location>
        <begin position="2154"/>
        <end position="2281"/>
    </location>
</feature>
<dbReference type="Pfam" id="PF13976">
    <property type="entry name" value="gag_pre-integrs"/>
    <property type="match status" value="1"/>
</dbReference>
<feature type="compositionally biased region" description="Low complexity" evidence="19">
    <location>
        <begin position="2054"/>
        <end position="2066"/>
    </location>
</feature>
<reference evidence="22" key="1">
    <citation type="journal article" date="2022" name="Int. J. Mol. Sci.">
        <title>Draft Genome of Tanacetum Coccineum: Genomic Comparison of Closely Related Tanacetum-Family Plants.</title>
        <authorList>
            <person name="Yamashiro T."/>
            <person name="Shiraishi A."/>
            <person name="Nakayama K."/>
            <person name="Satake H."/>
        </authorList>
    </citation>
    <scope>NUCLEOTIDE SEQUENCE</scope>
</reference>
<evidence type="ECO:0000256" key="19">
    <source>
        <dbReference type="SAM" id="MobiDB-lite"/>
    </source>
</evidence>
<dbReference type="PROSITE" id="PS50994">
    <property type="entry name" value="INTEGRASE"/>
    <property type="match status" value="1"/>
</dbReference>
<dbReference type="Pfam" id="PF22936">
    <property type="entry name" value="Pol_BBD"/>
    <property type="match status" value="1"/>
</dbReference>
<dbReference type="Gene3D" id="3.30.420.10">
    <property type="entry name" value="Ribonuclease H-like superfamily/Ribonuclease H"/>
    <property type="match status" value="1"/>
</dbReference>
<evidence type="ECO:0000256" key="18">
    <source>
        <dbReference type="SAM" id="Coils"/>
    </source>
</evidence>
<reference evidence="22" key="2">
    <citation type="submission" date="2022-01" db="EMBL/GenBank/DDBJ databases">
        <authorList>
            <person name="Yamashiro T."/>
            <person name="Shiraishi A."/>
            <person name="Satake H."/>
            <person name="Nakayama K."/>
        </authorList>
    </citation>
    <scope>NUCLEOTIDE SEQUENCE</scope>
</reference>
<evidence type="ECO:0000256" key="14">
    <source>
        <dbReference type="ARBA" id="ARBA00023113"/>
    </source>
</evidence>
<keyword evidence="18" id="KW-0175">Coiled coil</keyword>
<evidence type="ECO:0000256" key="4">
    <source>
        <dbReference type="ARBA" id="ARBA00022722"/>
    </source>
</evidence>
<feature type="compositionally biased region" description="Polar residues" evidence="19">
    <location>
        <begin position="818"/>
        <end position="842"/>
    </location>
</feature>
<keyword evidence="14" id="KW-0917">Virion maturation</keyword>
<feature type="compositionally biased region" description="Polar residues" evidence="19">
    <location>
        <begin position="2175"/>
        <end position="2185"/>
    </location>
</feature>
<dbReference type="Gene3D" id="4.10.60.10">
    <property type="entry name" value="Zinc finger, CCHC-type"/>
    <property type="match status" value="1"/>
</dbReference>
<dbReference type="SUPFAM" id="SSF57756">
    <property type="entry name" value="Retrovirus zinc finger-like domains"/>
    <property type="match status" value="1"/>
</dbReference>
<keyword evidence="5" id="KW-0479">Metal-binding</keyword>
<dbReference type="InterPro" id="IPR057670">
    <property type="entry name" value="SH3_retrovirus"/>
</dbReference>
<keyword evidence="13" id="KW-0548">Nucleotidyltransferase</keyword>
<evidence type="ECO:0000256" key="2">
    <source>
        <dbReference type="ARBA" id="ARBA00022612"/>
    </source>
</evidence>
<keyword evidence="16" id="KW-0511">Multifunctional enzyme</keyword>
<feature type="region of interest" description="Disordered" evidence="19">
    <location>
        <begin position="811"/>
        <end position="896"/>
    </location>
</feature>
<keyword evidence="9" id="KW-0067">ATP-binding</keyword>
<evidence type="ECO:0000256" key="17">
    <source>
        <dbReference type="PROSITE-ProRule" id="PRU00047"/>
    </source>
</evidence>
<dbReference type="InterPro" id="IPR001584">
    <property type="entry name" value="Integrase_cat-core"/>
</dbReference>
<comment type="caution">
    <text evidence="22">The sequence shown here is derived from an EMBL/GenBank/DDBJ whole genome shotgun (WGS) entry which is preliminary data.</text>
</comment>
<feature type="compositionally biased region" description="Polar residues" evidence="19">
    <location>
        <begin position="862"/>
        <end position="876"/>
    </location>
</feature>
<organism evidence="22 23">
    <name type="scientific">Tanacetum coccineum</name>
    <dbReference type="NCBI Taxonomy" id="301880"/>
    <lineage>
        <taxon>Eukaryota</taxon>
        <taxon>Viridiplantae</taxon>
        <taxon>Streptophyta</taxon>
        <taxon>Embryophyta</taxon>
        <taxon>Tracheophyta</taxon>
        <taxon>Spermatophyta</taxon>
        <taxon>Magnoliopsida</taxon>
        <taxon>eudicotyledons</taxon>
        <taxon>Gunneridae</taxon>
        <taxon>Pentapetalae</taxon>
        <taxon>asterids</taxon>
        <taxon>campanulids</taxon>
        <taxon>Asterales</taxon>
        <taxon>Asteraceae</taxon>
        <taxon>Asteroideae</taxon>
        <taxon>Anthemideae</taxon>
        <taxon>Anthemidinae</taxon>
        <taxon>Tanacetum</taxon>
    </lineage>
</organism>
<feature type="region of interest" description="Disordered" evidence="19">
    <location>
        <begin position="2328"/>
        <end position="2370"/>
    </location>
</feature>
<dbReference type="SMART" id="SM00343">
    <property type="entry name" value="ZnF_C2HC"/>
    <property type="match status" value="1"/>
</dbReference>
<sequence length="2577" mass="291917">MILGGQNRGGIINPGQSKPVKCYNCNGLGHIARECPRPKRLQDSDYFKDKMLLMQAQENGAVLDEEQSLFLAGEQVTNFDEDVDNSPENDLALNVDHVFEADECDAFDSDVDEGPTTQTMFMTNLTSEDPIYDEAGPSYDSNTPYEVQDHDTFVNHLDEYHEYMEDNKDHVVQRNVSSVRNDALMSILDEMHEQGVQSRLANKPDMVVNDSVTSELARYKELVGEYEKRAKFELTDRERKIDEQMRIIISDRNRKETSLKSELHSAQILLSSTVDHYKSKTEEVTLLKKDFKQKEDKFLEEFLDLKKLKDKIEDRLYKQDQSVQTVHMLCKPKSFYDEKHKVAIGYKNPLCLARAKQAQSALYNGHVLVTTNHTPTVIHDSEDTRELAEITRNRMLLKMQSPLYDNNRKKAETLAPKPISALTVYPPNTPVKLVPRILPTKSQVKINLYVLTQLFTEFDKTCKTRITPSGLTEGERGFEQTKRCYLTEVIPFFKTLKEHFVGVQTALFKEVKEMEEIFDQMNNEVDKNTVDKQCAEIEKKNLLIENENLIVNCLSTQLLYDVEKSRCLDLEADMSKVHDESKLISKLEREYLNLQLKYQHLQESFDNKNSQASQEAPDFNSFFKIKNLEHQIKEKDNVIRHLKDLVASVNDRSREPYNAVDVTALIEQNDCDRVELEKVKQHYKELYDSIKITRAHTSEKTSTMLNEIESLKAQLRSKEPCFTSDYVKPKVLAPGMYAIDVKPIPHPLKNNRSAHLNYISHLKESVETVREIVEEARVVKPLDSSLNYACRYTKLSQELLECVIGTCPKSFNERDNKAPSTPVTRKKQVTFSDKPGTSSSNTQKHKVHQRVQLTNIPVLPSTGVNDSTEASGSKPRSNTKKNRILPAKKKNKKEVEVRLRTNKSVWTKVNRVDSSISSKRVVINSNSESVNSASHGMCVVNILNSVNATPTVRIVLNKEKQIWKPKGKLSDNSLNKTKQIWKPKGKLSDNSLSKTQRVWKATGKLFADIGYQWRPTGKKLTLGKLDCGSQWRPTGKKFALGEICQLTKLSVKCSTLYANQQVMLWYLDSGCSKHMTGNRSKLMNFVEKFIGSVRFGNDHLGAIMGYGDYVMGDSVISRVYYVEGLGHNLFSVGQFCDSDLEVAFRKHTCFVRDSKGTDILKGSRGTNLYTISIDEMMKSSPICLLSKASKSKSWLWHRRLNHLNFGTINDLARKDLVRGLPRLKFEKDHLCSACQLGKSKKFSHRPKSENTNMEVLHTLHMDLCGPMRVQSIKGKKYILVIVDDYSRFTWVKFLRSKDETPEFVTNFLKQIQVGLNKTVRFIRTDNGTEFVNQVMSEYYEGVGIFHQKSVPRTPQQNGVVERRNRTLVEAARTMMIFSKAPMFLWAEAVATACYTQNRSLIHTRHNKTPYELVHDKKPDLTFFRVFGALCYPTNDSENLGKFQAKADIGIFVGYAPSRKGYRIYNKRTRRLMETIHVTFDEMHQSMAPVRISSGPEPVIVTPGQLKSGLAPTDKELEMLFQPMFDEHLEQSRVDEPVPYATEIMHVVPPGTSLSTTIAQMHRQQVDSASLAQSLLWLSLSSGIYNVKLDGIWCCTEKQSSVSCKGILSGKSQPEGFEDQENPTHVYRLKKALYGLKQAPRAWYDTLSKFLMANNFFKGAVDLTLMQMRIMRDVKIQEEVRREVLSFLEIDWLAGHQRNNEARPYQLQRLNTSPCLDVNTMAEQNVPAQPPTRTDEQIVPRSQWLTIGKSNLLFNAQKIQKNPIFQISVDILSNTNFFQAFTASANVPAIYLQQFWKTMSYNEKTGVYSCQVDEQWFDLSADLLRKALAITPVNPAHPFELPPSGDTVIDFVNELGYPEPVEIVSSIRTNYVYQPWRAILSLLNQCLTGKTSGSDKPRHPVLQMLWGIVTQTNVDHAELIWEEFTQGIQTFFSHKASHKASLKNPKKKVTPLLIPYGRFSKVIIYYLASNNNIHRRPDSAVHHTGDDYILGNLKFVPKGESVEVFGMAIPDPLITEAIQQSSYYPKYLKMVAENTKKTPQGSASMQPATQRATPKKLTTTTPVKQTKPAPPPTKKPSKQDEAQQESIPQREDDDPVLNLAKKLSLEAHQEKGEEESNDADLERAIKLSLDPAFLPQSRAPVGGVTIRDPVSEATPKLHEVVGKGKAFILARRDQTPPDSTTGPSSQPDDDTSEKVIHESSSTSDSERTESETEAAAPKGDKDQDEVDTSTVTSGVSIPVSDPEKAHEALAGPDPEPMKEDQTGSDSGKLHVSLAGPNPEHMDDEFLATAYPKVHENLKLITDERVIDDKPESHSGSMSSMKNLDDTFNFGDQFLYDKPTEDDQEKSKVREESDSTIPDSSHQTVTSTPPVIAPFTDVSSSKPSLLVTPPPINTEATTITTSLPEITPFIALQLRVAKLEQEMSEVKKTDHSDVLASIRSQVPTAVDSYLGTKLDDALHKVLERHTADLIEKYSVLPGPESVKNQESEKSPKEIIRAKKEQDEEKQDSTHSIRSTDKVDLEEFDLKSALFSHMNKKKSANKNTTNYRLYHALMEALIADEDAMDREVQTRKVKEPQEKA</sequence>
<dbReference type="InterPro" id="IPR036875">
    <property type="entry name" value="Znf_CCHC_sf"/>
</dbReference>
<feature type="domain" description="Integrase catalytic" evidence="21">
    <location>
        <begin position="1242"/>
        <end position="1417"/>
    </location>
</feature>
<evidence type="ECO:0000256" key="9">
    <source>
        <dbReference type="ARBA" id="ARBA00022840"/>
    </source>
</evidence>
<evidence type="ECO:0000256" key="11">
    <source>
        <dbReference type="ARBA" id="ARBA00022908"/>
    </source>
</evidence>
<dbReference type="EMBL" id="BQNB010015199">
    <property type="protein sequence ID" value="GJT37140.1"/>
    <property type="molecule type" value="Genomic_DNA"/>
</dbReference>
<keyword evidence="15" id="KW-0233">DNA recombination</keyword>
<feature type="region of interest" description="Disordered" evidence="19">
    <location>
        <begin position="2303"/>
        <end position="2322"/>
    </location>
</feature>
<keyword evidence="13" id="KW-0239">DNA-directed DNA polymerase</keyword>
<evidence type="ECO:0000256" key="7">
    <source>
        <dbReference type="ARBA" id="ARBA00022759"/>
    </source>
</evidence>
<keyword evidence="8" id="KW-0378">Hydrolase</keyword>